<evidence type="ECO:0000259" key="2">
    <source>
        <dbReference type="Pfam" id="PF23639"/>
    </source>
</evidence>
<name>A0ABT8AHZ5_9HYPH</name>
<evidence type="ECO:0000313" key="3">
    <source>
        <dbReference type="EMBL" id="MDN3569270.1"/>
    </source>
</evidence>
<gene>
    <name evidence="3" type="ORF">QWZ18_01365</name>
</gene>
<dbReference type="Pfam" id="PF13362">
    <property type="entry name" value="Toprim_3"/>
    <property type="match status" value="1"/>
</dbReference>
<protein>
    <submittedName>
        <fullName evidence="3">Toprim domain-containing protein</fullName>
    </submittedName>
</protein>
<dbReference type="InterPro" id="IPR006171">
    <property type="entry name" value="TOPRIM_dom"/>
</dbReference>
<evidence type="ECO:0000259" key="1">
    <source>
        <dbReference type="Pfam" id="PF13362"/>
    </source>
</evidence>
<organism evidence="3 4">
    <name type="scientific">Methylobacterium longum</name>
    <dbReference type="NCBI Taxonomy" id="767694"/>
    <lineage>
        <taxon>Bacteria</taxon>
        <taxon>Pseudomonadati</taxon>
        <taxon>Pseudomonadota</taxon>
        <taxon>Alphaproteobacteria</taxon>
        <taxon>Hyphomicrobiales</taxon>
        <taxon>Methylobacteriaceae</taxon>
        <taxon>Methylobacterium</taxon>
    </lineage>
</organism>
<proteinExistence type="predicted"/>
<comment type="caution">
    <text evidence="3">The sequence shown here is derived from an EMBL/GenBank/DDBJ whole genome shotgun (WGS) entry which is preliminary data.</text>
</comment>
<accession>A0ABT8AHZ5</accession>
<feature type="domain" description="Toprim" evidence="1">
    <location>
        <begin position="215"/>
        <end position="303"/>
    </location>
</feature>
<dbReference type="InterPro" id="IPR055570">
    <property type="entry name" value="DUF7146"/>
</dbReference>
<feature type="domain" description="DUF7146" evidence="2">
    <location>
        <begin position="107"/>
        <end position="204"/>
    </location>
</feature>
<dbReference type="Proteomes" id="UP001244297">
    <property type="component" value="Unassembled WGS sequence"/>
</dbReference>
<reference evidence="4" key="1">
    <citation type="journal article" date="2019" name="Int. J. Syst. Evol. Microbiol.">
        <title>The Global Catalogue of Microorganisms (GCM) 10K type strain sequencing project: providing services to taxonomists for standard genome sequencing and annotation.</title>
        <authorList>
            <consortium name="The Broad Institute Genomics Platform"/>
            <consortium name="The Broad Institute Genome Sequencing Center for Infectious Disease"/>
            <person name="Wu L."/>
            <person name="Ma J."/>
        </authorList>
    </citation>
    <scope>NUCLEOTIDE SEQUENCE [LARGE SCALE GENOMIC DNA]</scope>
    <source>
        <strain evidence="4">CECT 7806</strain>
    </source>
</reference>
<dbReference type="RefSeq" id="WP_238292348.1">
    <property type="nucleotide sequence ID" value="NZ_BPQS01000053.1"/>
</dbReference>
<dbReference type="Pfam" id="PF23639">
    <property type="entry name" value="DUF7146"/>
    <property type="match status" value="1"/>
</dbReference>
<sequence length="308" mass="32795">MIVTDLHQVTARFGGEVRGHRAYIPGPGHSHEDRSLAVWLCETSPLGVMTHSFAGDPWPTCNDYIASGFGAGHDYWRTARRADPEEIRRLTEARRRSEARARAAAARRQAKARAICGAGQDPIGTPVELHLNRRRLTLPAEIAGAALLYHPACPWEQDTAHAQIAPLTCITTGRVIGVHRTALAPDGTKLGRKMLGTAEGAAVMLDPVSAVTDTLHVAEGIETALAAREHYGLAPIWALGTSGAIGKLPVLPDVQRLVVIGENDAGASRKAVEAVGSRWSAAGRTVEIVWPPANHKDLNDVVMGGASA</sequence>
<dbReference type="EMBL" id="JAUFPT010000002">
    <property type="protein sequence ID" value="MDN3569270.1"/>
    <property type="molecule type" value="Genomic_DNA"/>
</dbReference>
<evidence type="ECO:0000313" key="4">
    <source>
        <dbReference type="Proteomes" id="UP001244297"/>
    </source>
</evidence>
<keyword evidence="4" id="KW-1185">Reference proteome</keyword>